<name>A0AA96RL85_9BACL</name>
<accession>A0AA96RL85</accession>
<organism evidence="1 2">
    <name type="scientific">Paenibacillus roseopurpureus</name>
    <dbReference type="NCBI Taxonomy" id="2918901"/>
    <lineage>
        <taxon>Bacteria</taxon>
        <taxon>Bacillati</taxon>
        <taxon>Bacillota</taxon>
        <taxon>Bacilli</taxon>
        <taxon>Bacillales</taxon>
        <taxon>Paenibacillaceae</taxon>
        <taxon>Paenibacillus</taxon>
    </lineage>
</organism>
<reference evidence="1" key="1">
    <citation type="submission" date="2022-02" db="EMBL/GenBank/DDBJ databases">
        <title>Paenibacillus sp. MBLB1832 Whole Genome Shotgun Sequencing.</title>
        <authorList>
            <person name="Hwang C.Y."/>
            <person name="Cho E.-S."/>
            <person name="Seo M.-J."/>
        </authorList>
    </citation>
    <scope>NUCLEOTIDE SEQUENCE</scope>
    <source>
        <strain evidence="1">MBLB1832</strain>
    </source>
</reference>
<dbReference type="KEGG" id="proo:MJB10_17350"/>
<dbReference type="EMBL" id="CP130319">
    <property type="protein sequence ID" value="WNR42877.1"/>
    <property type="molecule type" value="Genomic_DNA"/>
</dbReference>
<keyword evidence="2" id="KW-1185">Reference proteome</keyword>
<dbReference type="Proteomes" id="UP001304650">
    <property type="component" value="Chromosome"/>
</dbReference>
<dbReference type="RefSeq" id="WP_314796685.1">
    <property type="nucleotide sequence ID" value="NZ_CP130319.1"/>
</dbReference>
<proteinExistence type="predicted"/>
<protein>
    <submittedName>
        <fullName evidence="1">Uncharacterized protein</fullName>
    </submittedName>
</protein>
<sequence length="83" mass="9516">MDNKKEAALILGIICIPRRNWYDNLSGAVVHIENYGKRQHTEGFQRFSAHYRKLKQCSATRTAVKRRETLRASAVTPRASELS</sequence>
<gene>
    <name evidence="1" type="ORF">MJB10_17350</name>
</gene>
<evidence type="ECO:0000313" key="2">
    <source>
        <dbReference type="Proteomes" id="UP001304650"/>
    </source>
</evidence>
<dbReference type="AlphaFoldDB" id="A0AA96RL85"/>
<evidence type="ECO:0000313" key="1">
    <source>
        <dbReference type="EMBL" id="WNR42877.1"/>
    </source>
</evidence>